<sequence length="181" mass="20166">MKCSQNVGPLKIQALQSNAAKFRKFREIKCVQRAWTKRGDIYVKNKREDGLVLKVGPRDTVEDITKRLLTQTLSTHQKQTKHSAILQHAQPDESKTQTRTGGTSTRKDREKSRSPANVTNYSATTNTPEPTASVVCPLASTPCERVDSPAQELDHINVIPVQKRLISMAGALDEEGCRKND</sequence>
<keyword evidence="3" id="KW-1185">Reference proteome</keyword>
<accession>A0AAV4GLK5</accession>
<name>A0AAV4GLK5_9GAST</name>
<protein>
    <submittedName>
        <fullName evidence="2">Uncharacterized protein</fullName>
    </submittedName>
</protein>
<dbReference type="EMBL" id="BMAT01012117">
    <property type="protein sequence ID" value="GFR86344.1"/>
    <property type="molecule type" value="Genomic_DNA"/>
</dbReference>
<organism evidence="2 3">
    <name type="scientific">Elysia marginata</name>
    <dbReference type="NCBI Taxonomy" id="1093978"/>
    <lineage>
        <taxon>Eukaryota</taxon>
        <taxon>Metazoa</taxon>
        <taxon>Spiralia</taxon>
        <taxon>Lophotrochozoa</taxon>
        <taxon>Mollusca</taxon>
        <taxon>Gastropoda</taxon>
        <taxon>Heterobranchia</taxon>
        <taxon>Euthyneura</taxon>
        <taxon>Panpulmonata</taxon>
        <taxon>Sacoglossa</taxon>
        <taxon>Placobranchoidea</taxon>
        <taxon>Plakobranchidae</taxon>
        <taxon>Elysia</taxon>
    </lineage>
</organism>
<evidence type="ECO:0000313" key="2">
    <source>
        <dbReference type="EMBL" id="GFR86344.1"/>
    </source>
</evidence>
<gene>
    <name evidence="2" type="ORF">ElyMa_006050700</name>
</gene>
<dbReference type="AlphaFoldDB" id="A0AAV4GLK5"/>
<reference evidence="2 3" key="1">
    <citation type="journal article" date="2021" name="Elife">
        <title>Chloroplast acquisition without the gene transfer in kleptoplastic sea slugs, Plakobranchus ocellatus.</title>
        <authorList>
            <person name="Maeda T."/>
            <person name="Takahashi S."/>
            <person name="Yoshida T."/>
            <person name="Shimamura S."/>
            <person name="Takaki Y."/>
            <person name="Nagai Y."/>
            <person name="Toyoda A."/>
            <person name="Suzuki Y."/>
            <person name="Arimoto A."/>
            <person name="Ishii H."/>
            <person name="Satoh N."/>
            <person name="Nishiyama T."/>
            <person name="Hasebe M."/>
            <person name="Maruyama T."/>
            <person name="Minagawa J."/>
            <person name="Obokata J."/>
            <person name="Shigenobu S."/>
        </authorList>
    </citation>
    <scope>NUCLEOTIDE SEQUENCE [LARGE SCALE GENOMIC DNA]</scope>
</reference>
<proteinExistence type="predicted"/>
<evidence type="ECO:0000256" key="1">
    <source>
        <dbReference type="SAM" id="MobiDB-lite"/>
    </source>
</evidence>
<dbReference type="Proteomes" id="UP000762676">
    <property type="component" value="Unassembled WGS sequence"/>
</dbReference>
<feature type="compositionally biased region" description="Polar residues" evidence="1">
    <location>
        <begin position="114"/>
        <end position="130"/>
    </location>
</feature>
<evidence type="ECO:0000313" key="3">
    <source>
        <dbReference type="Proteomes" id="UP000762676"/>
    </source>
</evidence>
<comment type="caution">
    <text evidence="2">The sequence shown here is derived from an EMBL/GenBank/DDBJ whole genome shotgun (WGS) entry which is preliminary data.</text>
</comment>
<feature type="region of interest" description="Disordered" evidence="1">
    <location>
        <begin position="73"/>
        <end position="133"/>
    </location>
</feature>